<evidence type="ECO:0000256" key="16">
    <source>
        <dbReference type="ARBA" id="ARBA00030048"/>
    </source>
</evidence>
<comment type="caution">
    <text evidence="25">The sequence shown here is derived from an EMBL/GenBank/DDBJ whole genome shotgun (WGS) entry which is preliminary data.</text>
</comment>
<dbReference type="Gene3D" id="3.40.1190.10">
    <property type="entry name" value="Mur-like, catalytic domain"/>
    <property type="match status" value="1"/>
</dbReference>
<sequence length="469" mass="50760">MMTAQAPRANPPRVARGVFVLAFPLKHSLMTTSSVTFPSLDAWLTHLESAHPVGIDMGLARISQVRDALVLEFSCPVITVGGTNGKGSTCAIIETILLRAGYRVGCHTSPHLLAFNERARLNGVDATDAELLEHFEAVEKARTSFAEPVSLTYFEFTTLAIMRLFASRELDAVILEVGLGGRLDAVNIVDPDCAIVTSIDIDHTEYLGDTREKIGFEKAGIFRPDTPAICGDPSPPQSLIDHAKAIGADLWLVGRDFRYEAQGGNERQQWSYIGRTQRRSALAYPALRGANQLINTSAALAALESLRDRIPVSAQDIRLGLANVELPGRFQVVPGKPQVILDVAHNPHAAAVLAQNLGNMGFFPYTYAVFGAMSDKDIAGVVEHLKGEIDHWNVTALPLPRAASGAALESVLRDAGVNDTADSSVTQFNNPADAYQDALKRASENDRILVFGSFHTVAGVMAYRKSQRH</sequence>
<evidence type="ECO:0000256" key="10">
    <source>
        <dbReference type="ARBA" id="ARBA00022598"/>
    </source>
</evidence>
<feature type="domain" description="Mur ligase central" evidence="24">
    <location>
        <begin position="80"/>
        <end position="302"/>
    </location>
</feature>
<dbReference type="PIRSF" id="PIRSF001563">
    <property type="entry name" value="Folylpolyglu_synth"/>
    <property type="match status" value="1"/>
</dbReference>
<comment type="pathway">
    <text evidence="3">Cofactor biosynthesis; tetrahydrofolate biosynthesis; 7,8-dihydrofolate from 2-amino-4-hydroxy-6-hydroxymethyl-7,8-dihydropteridine diphosphate and 4-aminobenzoate: step 2/2.</text>
</comment>
<evidence type="ECO:0000256" key="13">
    <source>
        <dbReference type="ARBA" id="ARBA00022840"/>
    </source>
</evidence>
<dbReference type="NCBIfam" id="TIGR01499">
    <property type="entry name" value="folC"/>
    <property type="match status" value="1"/>
</dbReference>
<dbReference type="PANTHER" id="PTHR11136:SF0">
    <property type="entry name" value="DIHYDROFOLATE SYNTHETASE-RELATED"/>
    <property type="match status" value="1"/>
</dbReference>
<dbReference type="Pfam" id="PF02875">
    <property type="entry name" value="Mur_ligase_C"/>
    <property type="match status" value="1"/>
</dbReference>
<dbReference type="SUPFAM" id="SSF53623">
    <property type="entry name" value="MurD-like peptide ligases, catalytic domain"/>
    <property type="match status" value="1"/>
</dbReference>
<comment type="cofactor">
    <cofactor evidence="1">
        <name>Mg(2+)</name>
        <dbReference type="ChEBI" id="CHEBI:18420"/>
    </cofactor>
</comment>
<evidence type="ECO:0000256" key="7">
    <source>
        <dbReference type="ARBA" id="ARBA00013023"/>
    </source>
</evidence>
<evidence type="ECO:0000259" key="23">
    <source>
        <dbReference type="Pfam" id="PF02875"/>
    </source>
</evidence>
<keyword evidence="10" id="KW-0436">Ligase</keyword>
<comment type="catalytic activity">
    <reaction evidence="22">
        <text>7,8-dihydropteroate + L-glutamate + ATP = 7,8-dihydrofolate + ADP + phosphate + H(+)</text>
        <dbReference type="Rhea" id="RHEA:23584"/>
        <dbReference type="ChEBI" id="CHEBI:15378"/>
        <dbReference type="ChEBI" id="CHEBI:17839"/>
        <dbReference type="ChEBI" id="CHEBI:29985"/>
        <dbReference type="ChEBI" id="CHEBI:30616"/>
        <dbReference type="ChEBI" id="CHEBI:43474"/>
        <dbReference type="ChEBI" id="CHEBI:57451"/>
        <dbReference type="ChEBI" id="CHEBI:456216"/>
        <dbReference type="EC" id="6.3.2.12"/>
    </reaction>
</comment>
<evidence type="ECO:0000256" key="1">
    <source>
        <dbReference type="ARBA" id="ARBA00001946"/>
    </source>
</evidence>
<dbReference type="InterPro" id="IPR004101">
    <property type="entry name" value="Mur_ligase_C"/>
</dbReference>
<feature type="domain" description="Mur ligase C-terminal" evidence="23">
    <location>
        <begin position="328"/>
        <end position="454"/>
    </location>
</feature>
<organism evidence="25 26">
    <name type="scientific">Caballeronia sordidicola</name>
    <name type="common">Burkholderia sordidicola</name>
    <dbReference type="NCBI Taxonomy" id="196367"/>
    <lineage>
        <taxon>Bacteria</taxon>
        <taxon>Pseudomonadati</taxon>
        <taxon>Pseudomonadota</taxon>
        <taxon>Betaproteobacteria</taxon>
        <taxon>Burkholderiales</taxon>
        <taxon>Burkholderiaceae</taxon>
        <taxon>Caballeronia</taxon>
    </lineage>
</organism>
<dbReference type="EC" id="6.3.2.12" evidence="7"/>
<dbReference type="AlphaFoldDB" id="A0A242N5X3"/>
<name>A0A242N5X3_CABSO</name>
<evidence type="ECO:0000256" key="3">
    <source>
        <dbReference type="ARBA" id="ARBA00004799"/>
    </source>
</evidence>
<evidence type="ECO:0000256" key="20">
    <source>
        <dbReference type="ARBA" id="ARBA00047808"/>
    </source>
</evidence>
<dbReference type="GO" id="GO:0046872">
    <property type="term" value="F:metal ion binding"/>
    <property type="evidence" value="ECO:0007669"/>
    <property type="project" value="UniProtKB-KW"/>
</dbReference>
<evidence type="ECO:0000313" key="26">
    <source>
        <dbReference type="Proteomes" id="UP000195221"/>
    </source>
</evidence>
<dbReference type="GO" id="GO:0004326">
    <property type="term" value="F:tetrahydrofolylpolyglutamate synthase activity"/>
    <property type="evidence" value="ECO:0007669"/>
    <property type="project" value="UniProtKB-EC"/>
</dbReference>
<protein>
    <recommendedName>
        <fullName evidence="9">Dihydrofolate synthase/folylpolyglutamate synthase</fullName>
        <ecNumber evidence="7">6.3.2.12</ecNumber>
        <ecNumber evidence="8">6.3.2.17</ecNumber>
    </recommendedName>
    <alternativeName>
        <fullName evidence="18">Folylpoly-gamma-glutamate synthetase-dihydrofolate synthetase</fullName>
    </alternativeName>
    <alternativeName>
        <fullName evidence="16">Folylpolyglutamate synthetase</fullName>
    </alternativeName>
    <alternativeName>
        <fullName evidence="17">Tetrahydrofolylpolyglutamate synthase</fullName>
    </alternativeName>
</protein>
<evidence type="ECO:0000256" key="21">
    <source>
        <dbReference type="ARBA" id="ARBA00049035"/>
    </source>
</evidence>
<comment type="catalytic activity">
    <reaction evidence="19">
        <text>(6S)-5,6,7,8-tetrahydrofolyl-(gamma-L-Glu)(n) + L-glutamate + ATP = (6S)-5,6,7,8-tetrahydrofolyl-(gamma-L-Glu)(n+1) + ADP + phosphate + H(+)</text>
        <dbReference type="Rhea" id="RHEA:10580"/>
        <dbReference type="Rhea" id="RHEA-COMP:14738"/>
        <dbReference type="Rhea" id="RHEA-COMP:14740"/>
        <dbReference type="ChEBI" id="CHEBI:15378"/>
        <dbReference type="ChEBI" id="CHEBI:29985"/>
        <dbReference type="ChEBI" id="CHEBI:30616"/>
        <dbReference type="ChEBI" id="CHEBI:43474"/>
        <dbReference type="ChEBI" id="CHEBI:141005"/>
        <dbReference type="ChEBI" id="CHEBI:456216"/>
        <dbReference type="EC" id="6.3.2.17"/>
    </reaction>
</comment>
<keyword evidence="14" id="KW-0460">Magnesium</keyword>
<evidence type="ECO:0000259" key="24">
    <source>
        <dbReference type="Pfam" id="PF08245"/>
    </source>
</evidence>
<evidence type="ECO:0000256" key="8">
    <source>
        <dbReference type="ARBA" id="ARBA00013025"/>
    </source>
</evidence>
<dbReference type="PANTHER" id="PTHR11136">
    <property type="entry name" value="FOLYLPOLYGLUTAMATE SYNTHASE-RELATED"/>
    <property type="match status" value="1"/>
</dbReference>
<evidence type="ECO:0000313" key="25">
    <source>
        <dbReference type="EMBL" id="OTP78824.1"/>
    </source>
</evidence>
<dbReference type="InterPro" id="IPR001645">
    <property type="entry name" value="Folylpolyglutamate_synth"/>
</dbReference>
<dbReference type="InterPro" id="IPR036615">
    <property type="entry name" value="Mur_ligase_C_dom_sf"/>
</dbReference>
<evidence type="ECO:0000256" key="5">
    <source>
        <dbReference type="ARBA" id="ARBA00008276"/>
    </source>
</evidence>
<dbReference type="UniPathway" id="UPA00077">
    <property type="reaction ID" value="UER00157"/>
</dbReference>
<dbReference type="EC" id="6.3.2.17" evidence="8"/>
<comment type="similarity">
    <text evidence="5">Belongs to the folylpolyglutamate synthase family.</text>
</comment>
<evidence type="ECO:0000256" key="11">
    <source>
        <dbReference type="ARBA" id="ARBA00022723"/>
    </source>
</evidence>
<dbReference type="Pfam" id="PF08245">
    <property type="entry name" value="Mur_ligase_M"/>
    <property type="match status" value="1"/>
</dbReference>
<evidence type="ECO:0000256" key="6">
    <source>
        <dbReference type="ARBA" id="ARBA00011245"/>
    </source>
</evidence>
<keyword evidence="11" id="KW-0479">Metal-binding</keyword>
<dbReference type="GO" id="GO:0005737">
    <property type="term" value="C:cytoplasm"/>
    <property type="evidence" value="ECO:0007669"/>
    <property type="project" value="TreeGrafter"/>
</dbReference>
<gene>
    <name evidence="25" type="ORF">PAMC26577_04295</name>
</gene>
<evidence type="ECO:0000256" key="14">
    <source>
        <dbReference type="ARBA" id="ARBA00022842"/>
    </source>
</evidence>
<comment type="catalytic activity">
    <reaction evidence="21">
        <text>(6R)-5,10-methylenetetrahydrofolyl-(gamma-L-Glu)(n) + L-glutamate + ATP = (6R)-5,10-methylenetetrahydrofolyl-(gamma-L-Glu)(n+1) + ADP + phosphate + H(+)</text>
        <dbReference type="Rhea" id="RHEA:51912"/>
        <dbReference type="Rhea" id="RHEA-COMP:13257"/>
        <dbReference type="Rhea" id="RHEA-COMP:13258"/>
        <dbReference type="ChEBI" id="CHEBI:15378"/>
        <dbReference type="ChEBI" id="CHEBI:29985"/>
        <dbReference type="ChEBI" id="CHEBI:30616"/>
        <dbReference type="ChEBI" id="CHEBI:43474"/>
        <dbReference type="ChEBI" id="CHEBI:136572"/>
        <dbReference type="ChEBI" id="CHEBI:456216"/>
        <dbReference type="EC" id="6.3.2.17"/>
    </reaction>
</comment>
<keyword evidence="15" id="KW-0289">Folate biosynthesis</keyword>
<evidence type="ECO:0000256" key="19">
    <source>
        <dbReference type="ARBA" id="ARBA00047493"/>
    </source>
</evidence>
<keyword evidence="12" id="KW-0547">Nucleotide-binding</keyword>
<dbReference type="Gene3D" id="3.90.190.20">
    <property type="entry name" value="Mur ligase, C-terminal domain"/>
    <property type="match status" value="1"/>
</dbReference>
<dbReference type="InterPro" id="IPR018109">
    <property type="entry name" value="Folylpolyglutamate_synth_CS"/>
</dbReference>
<proteinExistence type="inferred from homology"/>
<dbReference type="GO" id="GO:0008841">
    <property type="term" value="F:dihydrofolate synthase activity"/>
    <property type="evidence" value="ECO:0007669"/>
    <property type="project" value="UniProtKB-EC"/>
</dbReference>
<evidence type="ECO:0000256" key="22">
    <source>
        <dbReference type="ARBA" id="ARBA00049161"/>
    </source>
</evidence>
<comment type="pathway">
    <text evidence="4">Cofactor biosynthesis; tetrahydrofolylpolyglutamate biosynthesis.</text>
</comment>
<reference evidence="25 26" key="1">
    <citation type="submission" date="2017-03" db="EMBL/GenBank/DDBJ databases">
        <title>Genome analysis of strain PAMC 26577.</title>
        <authorList>
            <person name="Oh H.-M."/>
            <person name="Yang J.-A."/>
        </authorList>
    </citation>
    <scope>NUCLEOTIDE SEQUENCE [LARGE SCALE GENOMIC DNA]</scope>
    <source>
        <strain evidence="25 26">PAMC 26577</strain>
    </source>
</reference>
<evidence type="ECO:0000256" key="12">
    <source>
        <dbReference type="ARBA" id="ARBA00022741"/>
    </source>
</evidence>
<dbReference type="InterPro" id="IPR036565">
    <property type="entry name" value="Mur-like_cat_sf"/>
</dbReference>
<dbReference type="NCBIfam" id="NF008101">
    <property type="entry name" value="PRK10846.1"/>
    <property type="match status" value="1"/>
</dbReference>
<dbReference type="GO" id="GO:0046654">
    <property type="term" value="P:tetrahydrofolate biosynthetic process"/>
    <property type="evidence" value="ECO:0007669"/>
    <property type="project" value="UniProtKB-UniPathway"/>
</dbReference>
<comment type="catalytic activity">
    <reaction evidence="20">
        <text>10-formyltetrahydrofolyl-(gamma-L-Glu)(n) + L-glutamate + ATP = 10-formyltetrahydrofolyl-(gamma-L-Glu)(n+1) + ADP + phosphate + H(+)</text>
        <dbReference type="Rhea" id="RHEA:51904"/>
        <dbReference type="Rhea" id="RHEA-COMP:13088"/>
        <dbReference type="Rhea" id="RHEA-COMP:14300"/>
        <dbReference type="ChEBI" id="CHEBI:15378"/>
        <dbReference type="ChEBI" id="CHEBI:29985"/>
        <dbReference type="ChEBI" id="CHEBI:30616"/>
        <dbReference type="ChEBI" id="CHEBI:43474"/>
        <dbReference type="ChEBI" id="CHEBI:134413"/>
        <dbReference type="ChEBI" id="CHEBI:456216"/>
        <dbReference type="EC" id="6.3.2.17"/>
    </reaction>
</comment>
<dbReference type="PROSITE" id="PS01011">
    <property type="entry name" value="FOLYLPOLYGLU_SYNT_1"/>
    <property type="match status" value="1"/>
</dbReference>
<comment type="function">
    <text evidence="2">Functions in two distinct reactions of the de novo folate biosynthetic pathway. Catalyzes the addition of a glutamate residue to dihydropteroate (7,8-dihydropteroate or H2Pte) to form dihydrofolate (7,8-dihydrofolate monoglutamate or H2Pte-Glu). Also catalyzes successive additions of L-glutamate to tetrahydrofolate or 10-formyltetrahydrofolate or 5,10-methylenetetrahydrofolate, leading to folylpolyglutamate derivatives.</text>
</comment>
<comment type="subunit">
    <text evidence="6">Monomer.</text>
</comment>
<evidence type="ECO:0000256" key="18">
    <source>
        <dbReference type="ARBA" id="ARBA00032510"/>
    </source>
</evidence>
<accession>A0A242N5X3</accession>
<dbReference type="InterPro" id="IPR013221">
    <property type="entry name" value="Mur_ligase_cen"/>
</dbReference>
<dbReference type="SUPFAM" id="SSF53244">
    <property type="entry name" value="MurD-like peptide ligases, peptide-binding domain"/>
    <property type="match status" value="1"/>
</dbReference>
<dbReference type="GO" id="GO:0005524">
    <property type="term" value="F:ATP binding"/>
    <property type="evidence" value="ECO:0007669"/>
    <property type="project" value="UniProtKB-KW"/>
</dbReference>
<dbReference type="EMBL" id="NBTZ01000022">
    <property type="protein sequence ID" value="OTP78824.1"/>
    <property type="molecule type" value="Genomic_DNA"/>
</dbReference>
<dbReference type="Proteomes" id="UP000195221">
    <property type="component" value="Unassembled WGS sequence"/>
</dbReference>
<evidence type="ECO:0000256" key="2">
    <source>
        <dbReference type="ARBA" id="ARBA00002714"/>
    </source>
</evidence>
<dbReference type="GO" id="GO:0046656">
    <property type="term" value="P:folic acid biosynthetic process"/>
    <property type="evidence" value="ECO:0007669"/>
    <property type="project" value="UniProtKB-KW"/>
</dbReference>
<dbReference type="FunFam" id="3.40.1190.10:FF:000004">
    <property type="entry name" value="Dihydrofolate synthase/folylpolyglutamate synthase"/>
    <property type="match status" value="1"/>
</dbReference>
<keyword evidence="13" id="KW-0067">ATP-binding</keyword>
<evidence type="ECO:0000256" key="17">
    <source>
        <dbReference type="ARBA" id="ARBA00030592"/>
    </source>
</evidence>
<evidence type="ECO:0000256" key="4">
    <source>
        <dbReference type="ARBA" id="ARBA00005150"/>
    </source>
</evidence>
<evidence type="ECO:0000256" key="15">
    <source>
        <dbReference type="ARBA" id="ARBA00022909"/>
    </source>
</evidence>
<evidence type="ECO:0000256" key="9">
    <source>
        <dbReference type="ARBA" id="ARBA00019357"/>
    </source>
</evidence>